<name>A0A6C0K9M6_9ZZZZ</name>
<protein>
    <submittedName>
        <fullName evidence="1">Uncharacterized protein</fullName>
    </submittedName>
</protein>
<sequence length="131" mass="15013">MDSQFQTLQHPFEKKENPQTYVETPFAYVHEKAARHQLGLVGGNDVSLVKGSMVDVESDLRRLNIPLTYCPAREYQPPPSQQETIVRKSVKGSVKIDVRQRHLPPMQMWPYTATFAPIPMSVTQCARPEKY</sequence>
<evidence type="ECO:0000313" key="1">
    <source>
        <dbReference type="EMBL" id="QHU13861.1"/>
    </source>
</evidence>
<organism evidence="1">
    <name type="scientific">viral metagenome</name>
    <dbReference type="NCBI Taxonomy" id="1070528"/>
    <lineage>
        <taxon>unclassified sequences</taxon>
        <taxon>metagenomes</taxon>
        <taxon>organismal metagenomes</taxon>
    </lineage>
</organism>
<dbReference type="AlphaFoldDB" id="A0A6C0K9M6"/>
<accession>A0A6C0K9M6</accession>
<dbReference type="EMBL" id="MN740827">
    <property type="protein sequence ID" value="QHU13861.1"/>
    <property type="molecule type" value="Genomic_DNA"/>
</dbReference>
<proteinExistence type="predicted"/>
<reference evidence="1" key="1">
    <citation type="journal article" date="2020" name="Nature">
        <title>Giant virus diversity and host interactions through global metagenomics.</title>
        <authorList>
            <person name="Schulz F."/>
            <person name="Roux S."/>
            <person name="Paez-Espino D."/>
            <person name="Jungbluth S."/>
            <person name="Walsh D.A."/>
            <person name="Denef V.J."/>
            <person name="McMahon K.D."/>
            <person name="Konstantinidis K.T."/>
            <person name="Eloe-Fadrosh E.A."/>
            <person name="Kyrpides N.C."/>
            <person name="Woyke T."/>
        </authorList>
    </citation>
    <scope>NUCLEOTIDE SEQUENCE</scope>
    <source>
        <strain evidence="1">GVMAG-S-1101182-85</strain>
    </source>
</reference>